<comment type="caution">
    <text evidence="1">The sequence shown here is derived from an EMBL/GenBank/DDBJ whole genome shotgun (WGS) entry which is preliminary data.</text>
</comment>
<dbReference type="EMBL" id="VSRR010005146">
    <property type="protein sequence ID" value="MPC41673.1"/>
    <property type="molecule type" value="Genomic_DNA"/>
</dbReference>
<dbReference type="Proteomes" id="UP000324222">
    <property type="component" value="Unassembled WGS sequence"/>
</dbReference>
<evidence type="ECO:0000313" key="2">
    <source>
        <dbReference type="Proteomes" id="UP000324222"/>
    </source>
</evidence>
<sequence length="151" mass="17210">MRCSMRACSSRSLGQRMGLAALWASSWATVGSEDTRLSDPPVWHVLGREGQLQGVLQARVRDDVVAQAVEKVHPLQYPSSALLWQTVHSNLYHFWGEVKLESRMPHCLLHMAMKARKYSVSVSSYFLSSLERVRNLDQSYLFSFLPGRAWE</sequence>
<protein>
    <submittedName>
        <fullName evidence="1">Uncharacterized protein</fullName>
    </submittedName>
</protein>
<accession>A0A5B7F9B9</accession>
<proteinExistence type="predicted"/>
<dbReference type="AlphaFoldDB" id="A0A5B7F9B9"/>
<gene>
    <name evidence="1" type="ORF">E2C01_035273</name>
</gene>
<organism evidence="1 2">
    <name type="scientific">Portunus trituberculatus</name>
    <name type="common">Swimming crab</name>
    <name type="synonym">Neptunus trituberculatus</name>
    <dbReference type="NCBI Taxonomy" id="210409"/>
    <lineage>
        <taxon>Eukaryota</taxon>
        <taxon>Metazoa</taxon>
        <taxon>Ecdysozoa</taxon>
        <taxon>Arthropoda</taxon>
        <taxon>Crustacea</taxon>
        <taxon>Multicrustacea</taxon>
        <taxon>Malacostraca</taxon>
        <taxon>Eumalacostraca</taxon>
        <taxon>Eucarida</taxon>
        <taxon>Decapoda</taxon>
        <taxon>Pleocyemata</taxon>
        <taxon>Brachyura</taxon>
        <taxon>Eubrachyura</taxon>
        <taxon>Portunoidea</taxon>
        <taxon>Portunidae</taxon>
        <taxon>Portuninae</taxon>
        <taxon>Portunus</taxon>
    </lineage>
</organism>
<name>A0A5B7F9B9_PORTR</name>
<evidence type="ECO:0000313" key="1">
    <source>
        <dbReference type="EMBL" id="MPC41673.1"/>
    </source>
</evidence>
<reference evidence="1 2" key="1">
    <citation type="submission" date="2019-05" db="EMBL/GenBank/DDBJ databases">
        <title>Another draft genome of Portunus trituberculatus and its Hox gene families provides insights of decapod evolution.</title>
        <authorList>
            <person name="Jeong J.-H."/>
            <person name="Song I."/>
            <person name="Kim S."/>
            <person name="Choi T."/>
            <person name="Kim D."/>
            <person name="Ryu S."/>
            <person name="Kim W."/>
        </authorList>
    </citation>
    <scope>NUCLEOTIDE SEQUENCE [LARGE SCALE GENOMIC DNA]</scope>
    <source>
        <tissue evidence="1">Muscle</tissue>
    </source>
</reference>
<keyword evidence="2" id="KW-1185">Reference proteome</keyword>